<dbReference type="GO" id="GO:0005576">
    <property type="term" value="C:extracellular region"/>
    <property type="evidence" value="ECO:0007669"/>
    <property type="project" value="InterPro"/>
</dbReference>
<evidence type="ECO:0000256" key="2">
    <source>
        <dbReference type="ARBA" id="ARBA00022729"/>
    </source>
</evidence>
<dbReference type="OrthoDB" id="6020543at2759"/>
<organism evidence="9 10">
    <name type="scientific">Phyllotreta striolata</name>
    <name type="common">Striped flea beetle</name>
    <name type="synonym">Crioceris striolata</name>
    <dbReference type="NCBI Taxonomy" id="444603"/>
    <lineage>
        <taxon>Eukaryota</taxon>
        <taxon>Metazoa</taxon>
        <taxon>Ecdysozoa</taxon>
        <taxon>Arthropoda</taxon>
        <taxon>Hexapoda</taxon>
        <taxon>Insecta</taxon>
        <taxon>Pterygota</taxon>
        <taxon>Neoptera</taxon>
        <taxon>Endopterygota</taxon>
        <taxon>Coleoptera</taxon>
        <taxon>Polyphaga</taxon>
        <taxon>Cucujiformia</taxon>
        <taxon>Chrysomeloidea</taxon>
        <taxon>Chrysomelidae</taxon>
        <taxon>Galerucinae</taxon>
        <taxon>Alticini</taxon>
        <taxon>Phyllotreta</taxon>
    </lineage>
</organism>
<dbReference type="PANTHER" id="PTHR23301:SF0">
    <property type="entry name" value="CHITIN-BINDING TYPE-2 DOMAIN-CONTAINING PROTEIN-RELATED"/>
    <property type="match status" value="1"/>
</dbReference>
<dbReference type="SMART" id="SM00494">
    <property type="entry name" value="ChtBD2"/>
    <property type="match status" value="3"/>
</dbReference>
<feature type="chain" id="PRO_5040463864" description="Chitin-binding type-2 domain-containing protein" evidence="7">
    <location>
        <begin position="29"/>
        <end position="448"/>
    </location>
</feature>
<gene>
    <name evidence="9" type="ORF">PHYEVI_LOCUS6373</name>
</gene>
<evidence type="ECO:0000256" key="7">
    <source>
        <dbReference type="SAM" id="SignalP"/>
    </source>
</evidence>
<dbReference type="EMBL" id="OU900096">
    <property type="protein sequence ID" value="CAG9860014.1"/>
    <property type="molecule type" value="Genomic_DNA"/>
</dbReference>
<dbReference type="Proteomes" id="UP001153712">
    <property type="component" value="Chromosome 3"/>
</dbReference>
<evidence type="ECO:0000256" key="3">
    <source>
        <dbReference type="ARBA" id="ARBA00022737"/>
    </source>
</evidence>
<evidence type="ECO:0000256" key="5">
    <source>
        <dbReference type="ARBA" id="ARBA00023180"/>
    </source>
</evidence>
<feature type="compositionally biased region" description="Low complexity" evidence="6">
    <location>
        <begin position="272"/>
        <end position="301"/>
    </location>
</feature>
<keyword evidence="5" id="KW-0325">Glycoprotein</keyword>
<evidence type="ECO:0000313" key="10">
    <source>
        <dbReference type="Proteomes" id="UP001153712"/>
    </source>
</evidence>
<keyword evidence="3" id="KW-0677">Repeat</keyword>
<evidence type="ECO:0000256" key="6">
    <source>
        <dbReference type="SAM" id="MobiDB-lite"/>
    </source>
</evidence>
<feature type="domain" description="Chitin-binding type-2" evidence="8">
    <location>
        <begin position="29"/>
        <end position="87"/>
    </location>
</feature>
<feature type="domain" description="Chitin-binding type-2" evidence="8">
    <location>
        <begin position="312"/>
        <end position="370"/>
    </location>
</feature>
<feature type="signal peptide" evidence="7">
    <location>
        <begin position="1"/>
        <end position="28"/>
    </location>
</feature>
<dbReference type="Pfam" id="PF01607">
    <property type="entry name" value="CBM_14"/>
    <property type="match status" value="3"/>
</dbReference>
<dbReference type="PANTHER" id="PTHR23301">
    <property type="entry name" value="CHITIN BINDING PERITROPHIN-A"/>
    <property type="match status" value="1"/>
</dbReference>
<feature type="compositionally biased region" description="Low complexity" evidence="6">
    <location>
        <begin position="90"/>
        <end position="265"/>
    </location>
</feature>
<evidence type="ECO:0000313" key="9">
    <source>
        <dbReference type="EMBL" id="CAG9860014.1"/>
    </source>
</evidence>
<evidence type="ECO:0000256" key="4">
    <source>
        <dbReference type="ARBA" id="ARBA00023157"/>
    </source>
</evidence>
<keyword evidence="4" id="KW-1015">Disulfide bond</keyword>
<proteinExistence type="predicted"/>
<feature type="region of interest" description="Disordered" evidence="6">
    <location>
        <begin position="90"/>
        <end position="301"/>
    </location>
</feature>
<keyword evidence="2 7" id="KW-0732">Signal</keyword>
<reference evidence="9" key="1">
    <citation type="submission" date="2022-01" db="EMBL/GenBank/DDBJ databases">
        <authorList>
            <person name="King R."/>
        </authorList>
    </citation>
    <scope>NUCLEOTIDE SEQUENCE</scope>
</reference>
<dbReference type="PROSITE" id="PS50940">
    <property type="entry name" value="CHIT_BIND_II"/>
    <property type="match status" value="3"/>
</dbReference>
<accession>A0A9N9TJS5</accession>
<keyword evidence="10" id="KW-1185">Reference proteome</keyword>
<protein>
    <recommendedName>
        <fullName evidence="8">Chitin-binding type-2 domain-containing protein</fullName>
    </recommendedName>
</protein>
<evidence type="ECO:0000256" key="1">
    <source>
        <dbReference type="ARBA" id="ARBA00022669"/>
    </source>
</evidence>
<dbReference type="GO" id="GO:0008061">
    <property type="term" value="F:chitin binding"/>
    <property type="evidence" value="ECO:0007669"/>
    <property type="project" value="UniProtKB-KW"/>
</dbReference>
<evidence type="ECO:0000259" key="8">
    <source>
        <dbReference type="PROSITE" id="PS50940"/>
    </source>
</evidence>
<dbReference type="InterPro" id="IPR036508">
    <property type="entry name" value="Chitin-bd_dom_sf"/>
</dbReference>
<dbReference type="SUPFAM" id="SSF57625">
    <property type="entry name" value="Invertebrate chitin-binding proteins"/>
    <property type="match status" value="3"/>
</dbReference>
<keyword evidence="1" id="KW-0147">Chitin-binding</keyword>
<name>A0A9N9TJS5_PHYSR</name>
<dbReference type="AlphaFoldDB" id="A0A9N9TJS5"/>
<dbReference type="Gene3D" id="2.170.140.10">
    <property type="entry name" value="Chitin binding domain"/>
    <property type="match status" value="3"/>
</dbReference>
<dbReference type="InterPro" id="IPR051940">
    <property type="entry name" value="Chitin_bind-dev_reg"/>
</dbReference>
<feature type="domain" description="Chitin-binding type-2" evidence="8">
    <location>
        <begin position="384"/>
        <end position="440"/>
    </location>
</feature>
<sequence length="448" mass="48733">MFSPLFKFPKSSFWISVYFFQMITTTFSQPNCPQRDSMFPVYIPHEDCSKFWQCSNGIPYLFNCSGILHFNPTLNVCDWPQFAGCKSKTDPSSSTTSSSSKPPISTITSSSSSESTTTESSSSSVISSSTIPSTTTVITSTNPSTISSSTSTASSTSSSITTSTVTSSSTTSTDTPETTVTEISDTSTSTTDSPESSSSAFSSSTSASTERTSTVITTSETSTNSEVDTSTLTEMTTSIETENSTESSSTPTEFVSTTTDTYTEVTTEETTDSSSIETATTTETSPDSISTSSIFTSTSSTTTEASDIDDMIYICENVPNDYFLTPHPYNCSLYIACNFGRAIIMNCPAGLEFNTQKQRCLQPEDSDCRTQVRSFNKTEAENSDYICRIYEIAFLAHPMDCSKFVVCIYGRGRVLQCPDQKWYDAPRRQCVHPLDTTCKISRSISILK</sequence>
<dbReference type="InterPro" id="IPR002557">
    <property type="entry name" value="Chitin-bd_dom"/>
</dbReference>